<evidence type="ECO:0008006" key="4">
    <source>
        <dbReference type="Google" id="ProtNLM"/>
    </source>
</evidence>
<gene>
    <name evidence="2" type="ORF">AW736_14340</name>
</gene>
<evidence type="ECO:0000313" key="3">
    <source>
        <dbReference type="Proteomes" id="UP000078486"/>
    </source>
</evidence>
<dbReference type="InterPro" id="IPR008979">
    <property type="entry name" value="Galactose-bd-like_sf"/>
</dbReference>
<accession>A0A178IIV8</accession>
<dbReference type="SUPFAM" id="SSF49785">
    <property type="entry name" value="Galactose-binding domain-like"/>
    <property type="match status" value="1"/>
</dbReference>
<reference evidence="2 3" key="1">
    <citation type="submission" date="2016-01" db="EMBL/GenBank/DDBJ databases">
        <title>High potential of lignocellulose degradation of a new Verrucomicrobia species.</title>
        <authorList>
            <person name="Wang Y."/>
            <person name="Shi Y."/>
            <person name="Qiu Z."/>
            <person name="Liu S."/>
            <person name="Yang H."/>
        </authorList>
    </citation>
    <scope>NUCLEOTIDE SEQUENCE [LARGE SCALE GENOMIC DNA]</scope>
    <source>
        <strain evidence="2 3">TSB47</strain>
    </source>
</reference>
<protein>
    <recommendedName>
        <fullName evidence="4">Glycoside hydrolase</fullName>
    </recommendedName>
</protein>
<organism evidence="2 3">
    <name type="scientific">Termitidicoccus mucosus</name>
    <dbReference type="NCBI Taxonomy" id="1184151"/>
    <lineage>
        <taxon>Bacteria</taxon>
        <taxon>Pseudomonadati</taxon>
        <taxon>Verrucomicrobiota</taxon>
        <taxon>Opitutia</taxon>
        <taxon>Opitutales</taxon>
        <taxon>Opitutaceae</taxon>
        <taxon>Termitidicoccus</taxon>
    </lineage>
</organism>
<dbReference type="STRING" id="1184151.AW736_14340"/>
<dbReference type="Pfam" id="PF17132">
    <property type="entry name" value="Glyco_hydro_106"/>
    <property type="match status" value="2"/>
</dbReference>
<name>A0A178IIV8_9BACT</name>
<dbReference type="InterPro" id="IPR053161">
    <property type="entry name" value="Ulvan_degrading_GH"/>
</dbReference>
<dbReference type="Gene3D" id="2.60.120.260">
    <property type="entry name" value="Galactose-binding domain-like"/>
    <property type="match status" value="1"/>
</dbReference>
<dbReference type="AlphaFoldDB" id="A0A178IIV8"/>
<dbReference type="NCBIfam" id="NF045579">
    <property type="entry name" value="rhamnoside_JR"/>
    <property type="match status" value="1"/>
</dbReference>
<feature type="region of interest" description="Disordered" evidence="1">
    <location>
        <begin position="13"/>
        <end position="40"/>
    </location>
</feature>
<dbReference type="EMBL" id="LRRQ01000103">
    <property type="protein sequence ID" value="OAM89139.1"/>
    <property type="molecule type" value="Genomic_DNA"/>
</dbReference>
<sequence>MLQAVSFFSIHADDEPRPSDAAPQSGGDTAQPPAWPETTRVTRPWTRWWWPGSAVDEANLTRELAAFAGAGLGGVEITPIYGARGFERRYIAFLSPRYIEVLRHTAAEAARLGLGVDMATGTGWPFGGPQVRPEDAELAIEITDGKFTPKPTDFRVKRSAPGGAGPVLNPYSTAALAHYLEPFTAALKQLPPGAIRAQFHDSFEYKANWAAELPDAFRKRHGYDLAAHAAMLAAAPAAESDADTIARIKSDYRETLAALHMDYVRAWHTWTRSVGGISREQAHGAPANLLDLYALSDIPETEIFGSTDFPIPFYRNPPEERSREVPQPLVNQLASSAAHVAGKKLASSEAFTWAREHFHEAPSGLKPELDQLFLTGINHIFYHGSCFSPADAPWPGWLFYASTQYNPRNPLWHEFAALNAYITRVQSFLQAGRPDNGILLYWPVYDLWHDPKGWNRNLGMHGHDWLTEAPAGRLAQALIDRGYTFDFVSDEQLRTTACVPRSSRLRTIGTAEYQAVLVPRTGHMPAATLRRLLDLASQGARILFFDAMPADVPGFARLESRRAEFAEQLARIELPPPGTAVRAAMLGKGNVYVGDDLDTLLGLVPVARETIADSGLRFVRRALPDGHIWFIANLTDKPYSDAAPLVTEDAAAALYDPLSGVSGMARYSAARADSDAGTPATLSVGLQLAPGQSIIVRTYAGEAVPENAASWTYSAPVGEPAALGGRWTVTFASGGPQLPPPFKTAALTSWTDQGGEAGRFAGMARYELDFELPAAPEGAEVEDWWLDLGDVRETARVLVNGRDVGLLWCLPFRARIGHCLRPGKNHLAIEVTNLAANRIRDLDQRGVVWKNFHEINFVNAHYKPLDAGLWPLQPSGLLGPVTLTPLKVER</sequence>
<dbReference type="Proteomes" id="UP000078486">
    <property type="component" value="Unassembled WGS sequence"/>
</dbReference>
<evidence type="ECO:0000313" key="2">
    <source>
        <dbReference type="EMBL" id="OAM89139.1"/>
    </source>
</evidence>
<dbReference type="PANTHER" id="PTHR36848">
    <property type="entry name" value="DNA-BINDING PROTEIN (PUTATIVE SECRETED PROTEIN)-RELATED"/>
    <property type="match status" value="1"/>
</dbReference>
<evidence type="ECO:0000256" key="1">
    <source>
        <dbReference type="SAM" id="MobiDB-lite"/>
    </source>
</evidence>
<dbReference type="PANTHER" id="PTHR36848:SF2">
    <property type="entry name" value="SECRETED PROTEIN"/>
    <property type="match status" value="1"/>
</dbReference>
<keyword evidence="3" id="KW-1185">Reference proteome</keyword>
<proteinExistence type="predicted"/>
<comment type="caution">
    <text evidence="2">The sequence shown here is derived from an EMBL/GenBank/DDBJ whole genome shotgun (WGS) entry which is preliminary data.</text>
</comment>